<comment type="caution">
    <text evidence="2">The sequence shown here is derived from an EMBL/GenBank/DDBJ whole genome shotgun (WGS) entry which is preliminary data.</text>
</comment>
<feature type="compositionally biased region" description="Pro residues" evidence="1">
    <location>
        <begin position="1"/>
        <end position="17"/>
    </location>
</feature>
<feature type="region of interest" description="Disordered" evidence="1">
    <location>
        <begin position="1"/>
        <end position="44"/>
    </location>
</feature>
<evidence type="ECO:0000256" key="1">
    <source>
        <dbReference type="SAM" id="MobiDB-lite"/>
    </source>
</evidence>
<dbReference type="AlphaFoldDB" id="A0A427Y1G9"/>
<evidence type="ECO:0000313" key="2">
    <source>
        <dbReference type="EMBL" id="RSH84968.1"/>
    </source>
</evidence>
<dbReference type="RefSeq" id="XP_028478416.1">
    <property type="nucleotide sequence ID" value="XM_028621964.1"/>
</dbReference>
<protein>
    <submittedName>
        <fullName evidence="2">Uncharacterized protein</fullName>
    </submittedName>
</protein>
<gene>
    <name evidence="2" type="ORF">EHS24_006538</name>
</gene>
<sequence>MPPATPLTPPSTPPPTWVPDVPCDVNTPSDDEATMSDADTYVPPARFRPLPPGDALQLGPSHALATARDAWRMARLQYAGDGWGAADMYISVLEDALGELYTTVEEMAWTAQVASGKAKAAGVMVDL</sequence>
<keyword evidence="3" id="KW-1185">Reference proteome</keyword>
<reference evidence="2 3" key="1">
    <citation type="submission" date="2018-11" db="EMBL/GenBank/DDBJ databases">
        <title>Genome sequence of Apiotrichum porosum DSM 27194.</title>
        <authorList>
            <person name="Aliyu H."/>
            <person name="Gorte O."/>
            <person name="Ochsenreither K."/>
        </authorList>
    </citation>
    <scope>NUCLEOTIDE SEQUENCE [LARGE SCALE GENOMIC DNA]</scope>
    <source>
        <strain evidence="2 3">DSM 27194</strain>
    </source>
</reference>
<dbReference type="Proteomes" id="UP000279236">
    <property type="component" value="Unassembled WGS sequence"/>
</dbReference>
<dbReference type="EMBL" id="RSCE01000003">
    <property type="protein sequence ID" value="RSH84968.1"/>
    <property type="molecule type" value="Genomic_DNA"/>
</dbReference>
<proteinExistence type="predicted"/>
<organism evidence="2 3">
    <name type="scientific">Apiotrichum porosum</name>
    <dbReference type="NCBI Taxonomy" id="105984"/>
    <lineage>
        <taxon>Eukaryota</taxon>
        <taxon>Fungi</taxon>
        <taxon>Dikarya</taxon>
        <taxon>Basidiomycota</taxon>
        <taxon>Agaricomycotina</taxon>
        <taxon>Tremellomycetes</taxon>
        <taxon>Trichosporonales</taxon>
        <taxon>Trichosporonaceae</taxon>
        <taxon>Apiotrichum</taxon>
    </lineage>
</organism>
<dbReference type="GeneID" id="39591081"/>
<accession>A0A427Y1G9</accession>
<name>A0A427Y1G9_9TREE</name>
<evidence type="ECO:0000313" key="3">
    <source>
        <dbReference type="Proteomes" id="UP000279236"/>
    </source>
</evidence>